<dbReference type="InterPro" id="IPR014710">
    <property type="entry name" value="RmlC-like_jellyroll"/>
</dbReference>
<gene>
    <name evidence="2" type="ORF">HB912_09670</name>
</gene>
<dbReference type="Proteomes" id="UP000559885">
    <property type="component" value="Unassembled WGS sequence"/>
</dbReference>
<dbReference type="SUPFAM" id="SSF46785">
    <property type="entry name" value="Winged helix' DNA-binding domain"/>
    <property type="match status" value="1"/>
</dbReference>
<accession>A0A841ZQX0</accession>
<organism evidence="2 3">
    <name type="scientific">Listeria aquatica</name>
    <dbReference type="NCBI Taxonomy" id="1494960"/>
    <lineage>
        <taxon>Bacteria</taxon>
        <taxon>Bacillati</taxon>
        <taxon>Bacillota</taxon>
        <taxon>Bacilli</taxon>
        <taxon>Bacillales</taxon>
        <taxon>Listeriaceae</taxon>
        <taxon>Listeria</taxon>
    </lineage>
</organism>
<dbReference type="EMBL" id="JAARRM010000003">
    <property type="protein sequence ID" value="MBC1521917.1"/>
    <property type="molecule type" value="Genomic_DNA"/>
</dbReference>
<evidence type="ECO:0000313" key="3">
    <source>
        <dbReference type="Proteomes" id="UP000559885"/>
    </source>
</evidence>
<dbReference type="SUPFAM" id="SSF51206">
    <property type="entry name" value="cAMP-binding domain-like"/>
    <property type="match status" value="1"/>
</dbReference>
<protein>
    <submittedName>
        <fullName evidence="2">Crp/Fnr family transcriptional regulator</fullName>
    </submittedName>
</protein>
<evidence type="ECO:0000313" key="2">
    <source>
        <dbReference type="EMBL" id="MBC1521917.1"/>
    </source>
</evidence>
<proteinExistence type="predicted"/>
<name>A0A841ZQX0_9LIST</name>
<dbReference type="AlphaFoldDB" id="A0A841ZQX0"/>
<dbReference type="InterPro" id="IPR036390">
    <property type="entry name" value="WH_DNA-bd_sf"/>
</dbReference>
<dbReference type="InterPro" id="IPR018490">
    <property type="entry name" value="cNMP-bd_dom_sf"/>
</dbReference>
<evidence type="ECO:0000256" key="1">
    <source>
        <dbReference type="ARBA" id="ARBA00023159"/>
    </source>
</evidence>
<keyword evidence="1" id="KW-0010">Activator</keyword>
<comment type="caution">
    <text evidence="2">The sequence shown here is derived from an EMBL/GenBank/DDBJ whole genome shotgun (WGS) entry which is preliminary data.</text>
</comment>
<dbReference type="RefSeq" id="WP_185374136.1">
    <property type="nucleotide sequence ID" value="NZ_JAARRM010000003.1"/>
</dbReference>
<sequence>MLEILSFLQNEEKITSDVAQATFLPQEMIYSFPNHNHKIGIIKSGFCQLEGYLNEQWVLLGILKSEDIFGVEILLDDSSLLYDPVQYRITTLQQSEIFFLDREYILNHLYGTEGFQKLLRDCVIQSMIKYANHYLKVFSPPSERIYNALCEIAKNLDLPIIGNKITFPKFVTKTFITRYTRCNRSRVYKTLNELQTKNIILAYHPLQMVPCKKQLLSKTTVSIER</sequence>
<dbReference type="Gene3D" id="2.60.120.10">
    <property type="entry name" value="Jelly Rolls"/>
    <property type="match status" value="1"/>
</dbReference>
<reference evidence="2 3" key="1">
    <citation type="submission" date="2020-03" db="EMBL/GenBank/DDBJ databases">
        <title>Soil Listeria distribution.</title>
        <authorList>
            <person name="Liao J."/>
            <person name="Wiedmann M."/>
        </authorList>
    </citation>
    <scope>NUCLEOTIDE SEQUENCE [LARGE SCALE GENOMIC DNA]</scope>
    <source>
        <strain evidence="2 3">FSL L7-1507</strain>
    </source>
</reference>